<keyword evidence="7" id="KW-1185">Reference proteome</keyword>
<dbReference type="PROSITE" id="PS01360">
    <property type="entry name" value="ZF_MYND_1"/>
    <property type="match status" value="1"/>
</dbReference>
<dbReference type="GO" id="GO:0008270">
    <property type="term" value="F:zinc ion binding"/>
    <property type="evidence" value="ECO:0007669"/>
    <property type="project" value="UniProtKB-KW"/>
</dbReference>
<feature type="domain" description="MYND-type" evidence="5">
    <location>
        <begin position="30"/>
        <end position="70"/>
    </location>
</feature>
<evidence type="ECO:0000256" key="3">
    <source>
        <dbReference type="ARBA" id="ARBA00022833"/>
    </source>
</evidence>
<dbReference type="SUPFAM" id="SSF144232">
    <property type="entry name" value="HIT/MYND zinc finger-like"/>
    <property type="match status" value="1"/>
</dbReference>
<keyword evidence="3" id="KW-0862">Zinc</keyword>
<dbReference type="PROSITE" id="PS50865">
    <property type="entry name" value="ZF_MYND_2"/>
    <property type="match status" value="1"/>
</dbReference>
<accession>A0A0D2NX65</accession>
<reference evidence="7" key="1">
    <citation type="submission" date="2014-04" db="EMBL/GenBank/DDBJ databases">
        <title>Evolutionary Origins and Diversification of the Mycorrhizal Mutualists.</title>
        <authorList>
            <consortium name="DOE Joint Genome Institute"/>
            <consortium name="Mycorrhizal Genomics Consortium"/>
            <person name="Kohler A."/>
            <person name="Kuo A."/>
            <person name="Nagy L.G."/>
            <person name="Floudas D."/>
            <person name="Copeland A."/>
            <person name="Barry K.W."/>
            <person name="Cichocki N."/>
            <person name="Veneault-Fourrey C."/>
            <person name="LaButti K."/>
            <person name="Lindquist E.A."/>
            <person name="Lipzen A."/>
            <person name="Lundell T."/>
            <person name="Morin E."/>
            <person name="Murat C."/>
            <person name="Riley R."/>
            <person name="Ohm R."/>
            <person name="Sun H."/>
            <person name="Tunlid A."/>
            <person name="Henrissat B."/>
            <person name="Grigoriev I.V."/>
            <person name="Hibbett D.S."/>
            <person name="Martin F."/>
        </authorList>
    </citation>
    <scope>NUCLEOTIDE SEQUENCE [LARGE SCALE GENOMIC DNA]</scope>
    <source>
        <strain evidence="7">FD-334 SS-4</strain>
    </source>
</reference>
<evidence type="ECO:0000256" key="2">
    <source>
        <dbReference type="ARBA" id="ARBA00022771"/>
    </source>
</evidence>
<protein>
    <recommendedName>
        <fullName evidence="5">MYND-type domain-containing protein</fullName>
    </recommendedName>
</protein>
<dbReference type="Pfam" id="PF01753">
    <property type="entry name" value="zf-MYND"/>
    <property type="match status" value="1"/>
</dbReference>
<dbReference type="OrthoDB" id="341421at2759"/>
<dbReference type="OMA" id="DPDDHYW"/>
<keyword evidence="1" id="KW-0479">Metal-binding</keyword>
<dbReference type="EMBL" id="KN817561">
    <property type="protein sequence ID" value="KJA21076.1"/>
    <property type="molecule type" value="Genomic_DNA"/>
</dbReference>
<organism evidence="6 7">
    <name type="scientific">Hypholoma sublateritium (strain FD-334 SS-4)</name>
    <dbReference type="NCBI Taxonomy" id="945553"/>
    <lineage>
        <taxon>Eukaryota</taxon>
        <taxon>Fungi</taxon>
        <taxon>Dikarya</taxon>
        <taxon>Basidiomycota</taxon>
        <taxon>Agaricomycotina</taxon>
        <taxon>Agaricomycetes</taxon>
        <taxon>Agaricomycetidae</taxon>
        <taxon>Agaricales</taxon>
        <taxon>Agaricineae</taxon>
        <taxon>Strophariaceae</taxon>
        <taxon>Hypholoma</taxon>
    </lineage>
</organism>
<evidence type="ECO:0000313" key="7">
    <source>
        <dbReference type="Proteomes" id="UP000054270"/>
    </source>
</evidence>
<dbReference type="Gene3D" id="6.10.140.2220">
    <property type="match status" value="1"/>
</dbReference>
<keyword evidence="2 4" id="KW-0863">Zinc-finger</keyword>
<dbReference type="Proteomes" id="UP000054270">
    <property type="component" value="Unassembled WGS sequence"/>
</dbReference>
<evidence type="ECO:0000313" key="6">
    <source>
        <dbReference type="EMBL" id="KJA21076.1"/>
    </source>
</evidence>
<dbReference type="InterPro" id="IPR002893">
    <property type="entry name" value="Znf_MYND"/>
</dbReference>
<evidence type="ECO:0000256" key="1">
    <source>
        <dbReference type="ARBA" id="ARBA00022723"/>
    </source>
</evidence>
<name>A0A0D2NX65_HYPSF</name>
<sequence length="458" mass="52173">MPKTTQEVLSAAGGRDERAIYLPLESLDKCTYCAKAAQDAKLSWCTSCAEALYCSSDCQKADWKTHKSKCGTTDRIDLQTYYPFLASIVAVSHLHPKLSHPALNHQIINSPNPNSGEIVAFPNGDKAKMILLGKPVPPSSIGSTEWWPTGTTAKIRHKLMRRIINEGLVLPINLSVCIALLSEMYTTTSSKSTPGKRRVRFSYNRSPITDFGIVHGSAPVTPQDRLAYYNIDTHTFMMGQDPNDHYWIYFTTLSGEEHFLDCNMFTFNFCILAKSDFYANANNGMPDLSVVPAFFFNRDYAKRMPLLGQLIWKPKKRVSILREARLKDLVGASANFDYHDLQSVYELMKDISGRECTDWEKEMMREFLPNTCKLLRINMHTRAYLGFPKEPNIMIETDPGEDVKTDEHDEELDKYLKKWGRRLKKGKISPEQWQKAFNSWRDKPLGAKLEMGGSPTRR</sequence>
<dbReference type="AlphaFoldDB" id="A0A0D2NX65"/>
<gene>
    <name evidence="6" type="ORF">HYPSUDRAFT_141220</name>
</gene>
<evidence type="ECO:0000259" key="5">
    <source>
        <dbReference type="PROSITE" id="PS50865"/>
    </source>
</evidence>
<evidence type="ECO:0000256" key="4">
    <source>
        <dbReference type="PROSITE-ProRule" id="PRU00134"/>
    </source>
</evidence>
<proteinExistence type="predicted"/>
<dbReference type="STRING" id="945553.A0A0D2NX65"/>